<sequence>MNFIEIEKNTEKNIEKQKIEIVERKGLGHPDYIADSIAEKFSINLSKYYIENFQKILHHNVDKLEVIGGESQPKFNGGKITKPITVLFSGRATGIVDGKNIPLKEIAEKSAKTWIKNNIRFLDPESIRYLFETNAGSVNLIDAFNRNGKPGSNDTSFAVGYYPFSILENIVLRTENYLNSNEFKSKFQFSGEDIKIMGVRIKNKIKITVAMAIIDRFIASENDYFSKKEEMSQEINRYILNLKESLESENNMEKGRSLEIKVNNMDKKGRGINGCYLTVTGLSAESGDDGAVGRGNRVNGLISPNRPMTLEAAAGKNPVNHIGKIYSLVSFDLSKRIYENFSIKNQIKIVGRIGNDLSKPLALSFLAEEKVDGDKKREITKFINEELSHISSITEKIIEEKLSVC</sequence>
<dbReference type="Pfam" id="PF01941">
    <property type="entry name" value="AdoMet_Synthase"/>
    <property type="match status" value="1"/>
</dbReference>
<dbReference type="InterPro" id="IPR042543">
    <property type="entry name" value="AdoMet_synthase_2"/>
</dbReference>
<proteinExistence type="predicted"/>
<dbReference type="Gene3D" id="3.30.300.280">
    <property type="entry name" value="S-adenosylmethionine synthetase, C-terminal domain"/>
    <property type="match status" value="1"/>
</dbReference>
<dbReference type="InterPro" id="IPR042544">
    <property type="entry name" value="AdoMet_synthase_3"/>
</dbReference>
<dbReference type="Gene3D" id="3.30.300.10">
    <property type="match status" value="1"/>
</dbReference>
<dbReference type="AlphaFoldDB" id="D6GWW7"/>
<dbReference type="Gene3D" id="3.30.300.340">
    <property type="entry name" value="S-adenosylmethionine synthetase, N-terminal domain"/>
    <property type="match status" value="1"/>
</dbReference>
<dbReference type="Proteomes" id="UP000009376">
    <property type="component" value="Unassembled WGS sequence"/>
</dbReference>
<dbReference type="EMBL" id="GG745612">
    <property type="protein sequence ID" value="EFD92268.1"/>
    <property type="molecule type" value="Genomic_DNA"/>
</dbReference>
<dbReference type="InterPro" id="IPR027790">
    <property type="entry name" value="AdoMet_synthase_2_family"/>
</dbReference>
<protein>
    <submittedName>
        <fullName evidence="1">Methionine adenosyltransferase</fullName>
    </submittedName>
</protein>
<organism evidence="1 2">
    <name type="scientific">Candidatus Parvarchaeum acidophilus ARMAN-5</name>
    <dbReference type="NCBI Taxonomy" id="662762"/>
    <lineage>
        <taxon>Archaea</taxon>
        <taxon>Candidatus Parvarchaeota</taxon>
        <taxon>Candidatus Parvarchaeum</taxon>
    </lineage>
</organism>
<reference evidence="1 2" key="1">
    <citation type="journal article" date="2010" name="Proc. Natl. Acad. Sci. U.S.A.">
        <title>Enigmatic, ultrasmall, uncultivated Archaea.</title>
        <authorList>
            <person name="Baker B.J."/>
            <person name="Comolli L.R."/>
            <person name="Dick G.J."/>
            <person name="Hauser L.J."/>
            <person name="Hyatt D."/>
            <person name="Dill B.D."/>
            <person name="Land M.L."/>
            <person name="Verberkmoes N.C."/>
            <person name="Hettich R.L."/>
            <person name="Banfield J.F."/>
        </authorList>
    </citation>
    <scope>NUCLEOTIDE SEQUENCE [LARGE SCALE GENOMIC DNA]</scope>
</reference>
<evidence type="ECO:0000313" key="1">
    <source>
        <dbReference type="EMBL" id="EFD92268.1"/>
    </source>
</evidence>
<name>D6GWW7_PARA5</name>
<keyword evidence="1" id="KW-0808">Transferase</keyword>
<dbReference type="PANTHER" id="PTHR36697">
    <property type="entry name" value="S-ADENOSYLMETHIONINE SYNTHASE"/>
    <property type="match status" value="1"/>
</dbReference>
<evidence type="ECO:0000313" key="2">
    <source>
        <dbReference type="Proteomes" id="UP000009376"/>
    </source>
</evidence>
<gene>
    <name evidence="1" type="ORF">BJBARM5_0988</name>
</gene>
<dbReference type="GO" id="GO:0016740">
    <property type="term" value="F:transferase activity"/>
    <property type="evidence" value="ECO:0007669"/>
    <property type="project" value="UniProtKB-KW"/>
</dbReference>
<dbReference type="PANTHER" id="PTHR36697:SF1">
    <property type="entry name" value="S-ADENOSYLMETHIONINE SYNTHASE"/>
    <property type="match status" value="1"/>
</dbReference>
<accession>D6GWW7</accession>